<keyword evidence="1" id="KW-1133">Transmembrane helix</keyword>
<proteinExistence type="predicted"/>
<dbReference type="EMBL" id="FQUU01000006">
    <property type="protein sequence ID" value="SHF10820.1"/>
    <property type="molecule type" value="Genomic_DNA"/>
</dbReference>
<dbReference type="InterPro" id="IPR043738">
    <property type="entry name" value="DUF5683"/>
</dbReference>
<evidence type="ECO:0000256" key="1">
    <source>
        <dbReference type="SAM" id="Phobius"/>
    </source>
</evidence>
<evidence type="ECO:0000256" key="2">
    <source>
        <dbReference type="SAM" id="SignalP"/>
    </source>
</evidence>
<accession>A0A1M4YYJ7</accession>
<dbReference type="Pfam" id="PF18935">
    <property type="entry name" value="DUF5683"/>
    <property type="match status" value="1"/>
</dbReference>
<dbReference type="RefSeq" id="WP_072835017.1">
    <property type="nucleotide sequence ID" value="NZ_FQUU01000006.1"/>
</dbReference>
<feature type="transmembrane region" description="Helical" evidence="1">
    <location>
        <begin position="91"/>
        <end position="112"/>
    </location>
</feature>
<keyword evidence="5" id="KW-1185">Reference proteome</keyword>
<evidence type="ECO:0000259" key="3">
    <source>
        <dbReference type="Pfam" id="PF18935"/>
    </source>
</evidence>
<dbReference type="AlphaFoldDB" id="A0A1M4YYJ7"/>
<reference evidence="4 5" key="1">
    <citation type="submission" date="2016-11" db="EMBL/GenBank/DDBJ databases">
        <authorList>
            <person name="Jaros S."/>
            <person name="Januszkiewicz K."/>
            <person name="Wedrychowicz H."/>
        </authorList>
    </citation>
    <scope>NUCLEOTIDE SEQUENCE [LARGE SCALE GENOMIC DNA]</scope>
    <source>
        <strain evidence="4 5">DSM 18119</strain>
    </source>
</reference>
<dbReference type="STRING" id="1121884.SAMN02745131_01812"/>
<feature type="signal peptide" evidence="2">
    <location>
        <begin position="1"/>
        <end position="25"/>
    </location>
</feature>
<keyword evidence="2" id="KW-0732">Signal</keyword>
<feature type="domain" description="DUF5683" evidence="3">
    <location>
        <begin position="67"/>
        <end position="210"/>
    </location>
</feature>
<keyword evidence="1" id="KW-0472">Membrane</keyword>
<sequence length="229" mass="25822">MINQAYKVKTIFIAILLLQCLFSYAQVDTVKSVTFDSTKPRILIDSLPKLDSPTVANKPTVDSILKLHSPKKAAIRSAIIPGWGQFYNKKYWKIPIVYAALGLSGSVFVFNLQNYRELRFAYKAKFEAQPKSSSTGQTIPGDSTNYFKIKPELVPLDINALRTYRDEYRRNIDYSALVFILLWGLNVVDATVDAHLKAFDVSPDLSFHMKFGHSQFAGTTGLSFILAFH</sequence>
<feature type="chain" id="PRO_5011957105" description="DUF5683 domain-containing protein" evidence="2">
    <location>
        <begin position="26"/>
        <end position="229"/>
    </location>
</feature>
<evidence type="ECO:0000313" key="5">
    <source>
        <dbReference type="Proteomes" id="UP000184048"/>
    </source>
</evidence>
<evidence type="ECO:0000313" key="4">
    <source>
        <dbReference type="EMBL" id="SHF10820.1"/>
    </source>
</evidence>
<feature type="transmembrane region" description="Helical" evidence="1">
    <location>
        <begin position="211"/>
        <end position="228"/>
    </location>
</feature>
<name>A0A1M4YYJ7_9BACT</name>
<feature type="transmembrane region" description="Helical" evidence="1">
    <location>
        <begin position="172"/>
        <end position="191"/>
    </location>
</feature>
<keyword evidence="1" id="KW-0812">Transmembrane</keyword>
<dbReference type="Proteomes" id="UP000184048">
    <property type="component" value="Unassembled WGS sequence"/>
</dbReference>
<organism evidence="4 5">
    <name type="scientific">Flavisolibacter ginsengisoli DSM 18119</name>
    <dbReference type="NCBI Taxonomy" id="1121884"/>
    <lineage>
        <taxon>Bacteria</taxon>
        <taxon>Pseudomonadati</taxon>
        <taxon>Bacteroidota</taxon>
        <taxon>Chitinophagia</taxon>
        <taxon>Chitinophagales</taxon>
        <taxon>Chitinophagaceae</taxon>
        <taxon>Flavisolibacter</taxon>
    </lineage>
</organism>
<gene>
    <name evidence="4" type="ORF">SAMN02745131_01812</name>
</gene>
<protein>
    <recommendedName>
        <fullName evidence="3">DUF5683 domain-containing protein</fullName>
    </recommendedName>
</protein>